<dbReference type="PANTHER" id="PTHR42949:SF3">
    <property type="entry name" value="ANAEROBIC GLYCEROL-3-PHOSPHATE DEHYDROGENASE SUBUNIT B"/>
    <property type="match status" value="1"/>
</dbReference>
<dbReference type="Proteomes" id="UP000726170">
    <property type="component" value="Unassembled WGS sequence"/>
</dbReference>
<dbReference type="EMBL" id="JAHLQF010000003">
    <property type="protein sequence ID" value="MBU5485578.1"/>
    <property type="molecule type" value="Genomic_DNA"/>
</dbReference>
<sequence>MLKDAIIIGGGPAGLAAALKLKEKGVEDILILEREKKPGGILRQCIHDGFGLVRFKEALSGPEYANRFIEKVEEANIEIQTEATVTNLTKDKEVTAVTRDGLKKYKAKAVVLTMGCRERTRGAISIPGTRPAGVFTAGVAQSYINLKNIMVGKRVVILGSGDIGLIMARRLTLEGAKVLAVIEKLPYPSGLPRNIQQCLNDYNIPLYLNHTVTNIKGRERLKAVTVSEVNTNGQSIKGTEKEYECDTLILSVGLIPENELSIKAGVELDERTKGPIVDENLQTSVEGIYAAGNVLHVHDLVDFVSDEGERLAEAAAKYIRYEKQNENKILITTDKNVNNVVPQRISGEQDVELFLRVSKPSRNGAIEIKQGEEVIKLKKFNKLNPAEMIHIILKKEDIINKKNIKVVVAQ</sequence>
<evidence type="ECO:0000256" key="1">
    <source>
        <dbReference type="ARBA" id="ARBA00023002"/>
    </source>
</evidence>
<keyword evidence="1" id="KW-0560">Oxidoreductase</keyword>
<evidence type="ECO:0000259" key="2">
    <source>
        <dbReference type="Pfam" id="PF07992"/>
    </source>
</evidence>
<dbReference type="InterPro" id="IPR023753">
    <property type="entry name" value="FAD/NAD-binding_dom"/>
</dbReference>
<accession>A0ABS6EKK0</accession>
<dbReference type="InterPro" id="IPR051691">
    <property type="entry name" value="Metab_Enz_Cyan_OpOx_G3PDH"/>
</dbReference>
<evidence type="ECO:0000313" key="4">
    <source>
        <dbReference type="Proteomes" id="UP000726170"/>
    </source>
</evidence>
<proteinExistence type="predicted"/>
<organism evidence="3 4">
    <name type="scientific">Clostridium mobile</name>
    <dbReference type="NCBI Taxonomy" id="2841512"/>
    <lineage>
        <taxon>Bacteria</taxon>
        <taxon>Bacillati</taxon>
        <taxon>Bacillota</taxon>
        <taxon>Clostridia</taxon>
        <taxon>Eubacteriales</taxon>
        <taxon>Clostridiaceae</taxon>
        <taxon>Clostridium</taxon>
    </lineage>
</organism>
<comment type="caution">
    <text evidence="3">The sequence shown here is derived from an EMBL/GenBank/DDBJ whole genome shotgun (WGS) entry which is preliminary data.</text>
</comment>
<dbReference type="PANTHER" id="PTHR42949">
    <property type="entry name" value="ANAEROBIC GLYCEROL-3-PHOSPHATE DEHYDROGENASE SUBUNIT B"/>
    <property type="match status" value="1"/>
</dbReference>
<evidence type="ECO:0000313" key="3">
    <source>
        <dbReference type="EMBL" id="MBU5485578.1"/>
    </source>
</evidence>
<dbReference type="Pfam" id="PF07992">
    <property type="entry name" value="Pyr_redox_2"/>
    <property type="match status" value="1"/>
</dbReference>
<keyword evidence="4" id="KW-1185">Reference proteome</keyword>
<reference evidence="3 4" key="1">
    <citation type="submission" date="2021-06" db="EMBL/GenBank/DDBJ databases">
        <authorList>
            <person name="Sun Q."/>
            <person name="Li D."/>
        </authorList>
    </citation>
    <scope>NUCLEOTIDE SEQUENCE [LARGE SCALE GENOMIC DNA]</scope>
    <source>
        <strain evidence="3 4">MSJ-11</strain>
    </source>
</reference>
<feature type="domain" description="FAD/NAD(P)-binding" evidence="2">
    <location>
        <begin position="4"/>
        <end position="306"/>
    </location>
</feature>
<name>A0ABS6EKK0_9CLOT</name>
<protein>
    <submittedName>
        <fullName evidence="3">NAD(P)/FAD-dependent oxidoreductase</fullName>
    </submittedName>
</protein>
<gene>
    <name evidence="3" type="ORF">KQI86_14760</name>
</gene>